<name>A0AAJ4SHH1_MAMSC</name>
<dbReference type="EMBL" id="RXWV01000054">
    <property type="protein sequence ID" value="RTX72422.1"/>
    <property type="molecule type" value="Genomic_DNA"/>
</dbReference>
<comment type="caution">
    <text evidence="4">The sequence shown here is derived from an EMBL/GenBank/DDBJ whole genome shotgun (WGS) entry which is preliminary data.</text>
</comment>
<dbReference type="Proteomes" id="UP000274792">
    <property type="component" value="Unassembled WGS sequence"/>
</dbReference>
<sequence>DNQTVTYVYQKADGHVTVRYVDENGNPVQPDTVLNGKVGEDYSSTHPEQINEYNYLETEGNPTGEYSRDNQTVTYVYQKADGHVTVRYVDENG</sequence>
<dbReference type="InterPro" id="IPR009459">
    <property type="entry name" value="MucBP_dom"/>
</dbReference>
<reference evidence="4 5" key="1">
    <citation type="submission" date="2018-10" db="EMBL/GenBank/DDBJ databases">
        <title>A collection Staphylococci species genome sequencing.</title>
        <authorList>
            <person name="Cole K."/>
        </authorList>
    </citation>
    <scope>NUCLEOTIDE SEQUENCE [LARGE SCALE GENOMIC DNA]</scope>
    <source>
        <strain evidence="5">NCTC 12218</strain>
    </source>
</reference>
<organism evidence="4 5">
    <name type="scientific">Mammaliicoccus sciuri</name>
    <name type="common">Staphylococcus sciuri</name>
    <dbReference type="NCBI Taxonomy" id="1296"/>
    <lineage>
        <taxon>Bacteria</taxon>
        <taxon>Bacillati</taxon>
        <taxon>Bacillota</taxon>
        <taxon>Bacilli</taxon>
        <taxon>Bacillales</taxon>
        <taxon>Staphylococcaceae</taxon>
        <taxon>Mammaliicoccus</taxon>
    </lineage>
</organism>
<evidence type="ECO:0000256" key="2">
    <source>
        <dbReference type="SAM" id="MobiDB-lite"/>
    </source>
</evidence>
<feature type="domain" description="MucBP" evidence="3">
    <location>
        <begin position="16"/>
        <end position="78"/>
    </location>
</feature>
<feature type="region of interest" description="Disordered" evidence="2">
    <location>
        <begin position="22"/>
        <end position="44"/>
    </location>
</feature>
<proteinExistence type="predicted"/>
<dbReference type="Gene3D" id="3.10.20.320">
    <property type="entry name" value="Putative peptidoglycan bound protein (lpxtg motif)"/>
    <property type="match status" value="1"/>
</dbReference>
<dbReference type="AlphaFoldDB" id="A0AAJ4SHH1"/>
<dbReference type="Pfam" id="PF06458">
    <property type="entry name" value="MucBP"/>
    <property type="match status" value="1"/>
</dbReference>
<gene>
    <name evidence="4" type="ORF">CD117_08910</name>
</gene>
<evidence type="ECO:0000256" key="1">
    <source>
        <dbReference type="ARBA" id="ARBA00022737"/>
    </source>
</evidence>
<accession>A0AAJ4SHH1</accession>
<dbReference type="RefSeq" id="WP_185805819.1">
    <property type="nucleotide sequence ID" value="NZ_RXWV01000054.1"/>
</dbReference>
<feature type="non-terminal residue" evidence="4">
    <location>
        <position position="1"/>
    </location>
</feature>
<keyword evidence="1" id="KW-0677">Repeat</keyword>
<evidence type="ECO:0000259" key="3">
    <source>
        <dbReference type="Pfam" id="PF06458"/>
    </source>
</evidence>
<evidence type="ECO:0000313" key="5">
    <source>
        <dbReference type="Proteomes" id="UP000274792"/>
    </source>
</evidence>
<evidence type="ECO:0000313" key="4">
    <source>
        <dbReference type="EMBL" id="RTX72422.1"/>
    </source>
</evidence>
<feature type="non-terminal residue" evidence="4">
    <location>
        <position position="93"/>
    </location>
</feature>
<protein>
    <recommendedName>
        <fullName evidence="3">MucBP domain-containing protein</fullName>
    </recommendedName>
</protein>